<dbReference type="PANTHER" id="PTHR36928:SF1">
    <property type="entry name" value="PHOSPHATASE YCDX-RELATED"/>
    <property type="match status" value="1"/>
</dbReference>
<feature type="region of interest" description="Disordered" evidence="1">
    <location>
        <begin position="235"/>
        <end position="275"/>
    </location>
</feature>
<evidence type="ECO:0000313" key="3">
    <source>
        <dbReference type="Proteomes" id="UP000732377"/>
    </source>
</evidence>
<feature type="compositionally biased region" description="Basic and acidic residues" evidence="1">
    <location>
        <begin position="249"/>
        <end position="263"/>
    </location>
</feature>
<gene>
    <name evidence="2" type="ORF">CWE10_10190</name>
</gene>
<dbReference type="AlphaFoldDB" id="A0A953I8T7"/>
<dbReference type="EMBL" id="PIUK01000089">
    <property type="protein sequence ID" value="MBY6276568.1"/>
    <property type="molecule type" value="Genomic_DNA"/>
</dbReference>
<dbReference type="Proteomes" id="UP000732377">
    <property type="component" value="Unassembled WGS sequence"/>
</dbReference>
<dbReference type="PANTHER" id="PTHR36928">
    <property type="entry name" value="PHOSPHATASE YCDX-RELATED"/>
    <property type="match status" value="1"/>
</dbReference>
<dbReference type="RefSeq" id="WP_273379609.1">
    <property type="nucleotide sequence ID" value="NZ_PIUK01000089.1"/>
</dbReference>
<comment type="caution">
    <text evidence="2">The sequence shown here is derived from an EMBL/GenBank/DDBJ whole genome shotgun (WGS) entry which is preliminary data.</text>
</comment>
<accession>A0A953I8T7</accession>
<evidence type="ECO:0000313" key="2">
    <source>
        <dbReference type="EMBL" id="MBY6276568.1"/>
    </source>
</evidence>
<proteinExistence type="predicted"/>
<dbReference type="GO" id="GO:0042578">
    <property type="term" value="F:phosphoric ester hydrolase activity"/>
    <property type="evidence" value="ECO:0007669"/>
    <property type="project" value="TreeGrafter"/>
</dbReference>
<dbReference type="SUPFAM" id="SSF89550">
    <property type="entry name" value="PHP domain-like"/>
    <property type="match status" value="1"/>
</dbReference>
<organism evidence="2 3">
    <name type="scientific">Symbiobacterium thermophilum</name>
    <dbReference type="NCBI Taxonomy" id="2734"/>
    <lineage>
        <taxon>Bacteria</taxon>
        <taxon>Bacillati</taxon>
        <taxon>Bacillota</taxon>
        <taxon>Clostridia</taxon>
        <taxon>Eubacteriales</taxon>
        <taxon>Symbiobacteriaceae</taxon>
        <taxon>Symbiobacterium</taxon>
    </lineage>
</organism>
<evidence type="ECO:0000256" key="1">
    <source>
        <dbReference type="SAM" id="MobiDB-lite"/>
    </source>
</evidence>
<sequence>MRIIADLHVQVRRGPAEGPVAAQVSAALVRGLEAVALFAPHSPAALPVLRAVRAIDARTPTLRVLSGVSCRILSPEGDLRLHTRAGREHDLVLAVAAPQVATALARWVPRYRPAASRALTDAVVAAVYRHDVDLVALPARPEVDPAEVARALRDRGVALEVCARRPRPPAALLRQLARLGVRFAVTSGAGRPEEVGDCGAAVALLGAAGVPPEQVVNSDRGGLTEWLAARRRLSDPGGWADWSRQGGTEGRERPGGRERRPGDWADWSAQGGEIH</sequence>
<dbReference type="GO" id="GO:0008270">
    <property type="term" value="F:zinc ion binding"/>
    <property type="evidence" value="ECO:0007669"/>
    <property type="project" value="TreeGrafter"/>
</dbReference>
<protein>
    <submittedName>
        <fullName evidence="2">Uncharacterized protein</fullName>
    </submittedName>
</protein>
<reference evidence="2" key="1">
    <citation type="submission" date="2017-11" db="EMBL/GenBank/DDBJ databases">
        <title>Three new genomes from thermophilic consortium.</title>
        <authorList>
            <person name="Quaggio R."/>
            <person name="Amgarten D."/>
            <person name="Setubal J.C."/>
        </authorList>
    </citation>
    <scope>NUCLEOTIDE SEQUENCE</scope>
    <source>
        <strain evidence="2">ZCTH01-B2</strain>
    </source>
</reference>
<dbReference type="Gene3D" id="3.20.20.140">
    <property type="entry name" value="Metal-dependent hydrolases"/>
    <property type="match status" value="1"/>
</dbReference>
<dbReference type="InterPro" id="IPR050243">
    <property type="entry name" value="PHP_phosphatase"/>
</dbReference>
<name>A0A953I8T7_SYMTR</name>
<dbReference type="InterPro" id="IPR016195">
    <property type="entry name" value="Pol/histidinol_Pase-like"/>
</dbReference>
<dbReference type="GO" id="GO:0005829">
    <property type="term" value="C:cytosol"/>
    <property type="evidence" value="ECO:0007669"/>
    <property type="project" value="TreeGrafter"/>
</dbReference>